<dbReference type="InterPro" id="IPR003719">
    <property type="entry name" value="Phenazine_PhzF-like"/>
</dbReference>
<dbReference type="GO" id="GO:0016853">
    <property type="term" value="F:isomerase activity"/>
    <property type="evidence" value="ECO:0007669"/>
    <property type="project" value="UniProtKB-KW"/>
</dbReference>
<keyword evidence="2 4" id="KW-0413">Isomerase</keyword>
<dbReference type="EMBL" id="PSNW01000003">
    <property type="protein sequence ID" value="PPE74693.1"/>
    <property type="molecule type" value="Genomic_DNA"/>
</dbReference>
<dbReference type="RefSeq" id="WP_104229850.1">
    <property type="nucleotide sequence ID" value="NZ_PSNW01000003.1"/>
</dbReference>
<sequence>MASAIPLYQLDVFAPRLFAGNPAAVCPLPAWLPDAVMQQIAAENNLAETAFFAPDQTGEADFLLRWFTPTVEVDLCGHATLASGHVLLELLGWQAPRVRFRTRQAGVLQVERGEGGLWLDLPARPAMPLAGIPAGLPEALGAQPVRVLEHSGIWLVVYDSARTIEGLPVDFAALRRLPARAVCVTAPGRRNSEDFVSRFFAPSMGIDEDPATGSAHCLLMPYWAQRIGRTQLAAAQLSKRGAVLSCRLEGDRVWMTGPVLPYMSGTITLPD</sequence>
<dbReference type="Gene3D" id="3.10.310.10">
    <property type="entry name" value="Diaminopimelate Epimerase, Chain A, domain 1"/>
    <property type="match status" value="2"/>
</dbReference>
<evidence type="ECO:0000256" key="3">
    <source>
        <dbReference type="PIRSR" id="PIRSR016184-1"/>
    </source>
</evidence>
<comment type="caution">
    <text evidence="4">The sequence shown here is derived from an EMBL/GenBank/DDBJ whole genome shotgun (WGS) entry which is preliminary data.</text>
</comment>
<protein>
    <submittedName>
        <fullName evidence="4">Isomerase</fullName>
    </submittedName>
</protein>
<dbReference type="PANTHER" id="PTHR13774:SF17">
    <property type="entry name" value="PHENAZINE BIOSYNTHESIS-LIKE DOMAIN-CONTAINING PROTEIN"/>
    <property type="match status" value="1"/>
</dbReference>
<dbReference type="Pfam" id="PF02567">
    <property type="entry name" value="PhzC-PhzF"/>
    <property type="match status" value="1"/>
</dbReference>
<reference evidence="4 5" key="1">
    <citation type="submission" date="2018-02" db="EMBL/GenBank/DDBJ databases">
        <title>Genome sequencing of Solimonas sp. HR-BB.</title>
        <authorList>
            <person name="Lee Y."/>
            <person name="Jeon C.O."/>
        </authorList>
    </citation>
    <scope>NUCLEOTIDE SEQUENCE [LARGE SCALE GENOMIC DNA]</scope>
    <source>
        <strain evidence="4 5">HR-BB</strain>
    </source>
</reference>
<comment type="similarity">
    <text evidence="1">Belongs to the PhzF family.</text>
</comment>
<dbReference type="SUPFAM" id="SSF54506">
    <property type="entry name" value="Diaminopimelate epimerase-like"/>
    <property type="match status" value="1"/>
</dbReference>
<feature type="active site" evidence="3">
    <location>
        <position position="48"/>
    </location>
</feature>
<evidence type="ECO:0000313" key="4">
    <source>
        <dbReference type="EMBL" id="PPE74693.1"/>
    </source>
</evidence>
<gene>
    <name evidence="4" type="ORF">C3942_08015</name>
</gene>
<proteinExistence type="inferred from homology"/>
<organism evidence="4 5">
    <name type="scientific">Solimonas fluminis</name>
    <dbReference type="NCBI Taxonomy" id="2086571"/>
    <lineage>
        <taxon>Bacteria</taxon>
        <taxon>Pseudomonadati</taxon>
        <taxon>Pseudomonadota</taxon>
        <taxon>Gammaproteobacteria</taxon>
        <taxon>Nevskiales</taxon>
        <taxon>Nevskiaceae</taxon>
        <taxon>Solimonas</taxon>
    </lineage>
</organism>
<dbReference type="OrthoDB" id="9788221at2"/>
<keyword evidence="5" id="KW-1185">Reference proteome</keyword>
<dbReference type="PIRSF" id="PIRSF016184">
    <property type="entry name" value="PhzC_PhzF"/>
    <property type="match status" value="1"/>
</dbReference>
<dbReference type="Proteomes" id="UP000238220">
    <property type="component" value="Unassembled WGS sequence"/>
</dbReference>
<evidence type="ECO:0000256" key="1">
    <source>
        <dbReference type="ARBA" id="ARBA00008270"/>
    </source>
</evidence>
<accession>A0A2S5TI81</accession>
<dbReference type="NCBIfam" id="TIGR00654">
    <property type="entry name" value="PhzF_family"/>
    <property type="match status" value="1"/>
</dbReference>
<evidence type="ECO:0000256" key="2">
    <source>
        <dbReference type="ARBA" id="ARBA00023235"/>
    </source>
</evidence>
<dbReference type="GO" id="GO:0005737">
    <property type="term" value="C:cytoplasm"/>
    <property type="evidence" value="ECO:0007669"/>
    <property type="project" value="TreeGrafter"/>
</dbReference>
<name>A0A2S5TI81_9GAMM</name>
<evidence type="ECO:0000313" key="5">
    <source>
        <dbReference type="Proteomes" id="UP000238220"/>
    </source>
</evidence>
<dbReference type="AlphaFoldDB" id="A0A2S5TI81"/>
<dbReference type="PANTHER" id="PTHR13774">
    <property type="entry name" value="PHENAZINE BIOSYNTHESIS PROTEIN"/>
    <property type="match status" value="1"/>
</dbReference>